<accession>A0AA42PXZ9</accession>
<feature type="coiled-coil region" evidence="1">
    <location>
        <begin position="27"/>
        <end position="79"/>
    </location>
</feature>
<reference evidence="3" key="1">
    <citation type="submission" date="2022-09" db="EMBL/GenBank/DDBJ databases">
        <title>Intensive care unit water sources are persistently colonized with multi-drug resistant bacteria and are the site of extensive horizontal gene transfer of antibiotic resistance genes.</title>
        <authorList>
            <person name="Diorio-Toth L."/>
        </authorList>
    </citation>
    <scope>NUCLEOTIDE SEQUENCE</scope>
    <source>
        <strain evidence="3">GD03832</strain>
    </source>
</reference>
<feature type="compositionally biased region" description="Polar residues" evidence="2">
    <location>
        <begin position="126"/>
        <end position="136"/>
    </location>
</feature>
<evidence type="ECO:0000313" key="3">
    <source>
        <dbReference type="EMBL" id="MDH1333252.1"/>
    </source>
</evidence>
<sequence length="177" mass="19178">MKRFLDTICVWLLALAVVLLFALSFGIRHYRQEAQTAGNELQQLQASVNAQNRTATAELSRLTLERNAAQARLDQLYQQQEKTDVLAVQEIARLSSELEQRPVRVRIVASSTTCGTGCGGPPDKQASATDPGSTDTAQAYGLLPESNSIRLRAVIAEAETINAAYASCRAALFGNNP</sequence>
<dbReference type="Proteomes" id="UP001161065">
    <property type="component" value="Unassembled WGS sequence"/>
</dbReference>
<keyword evidence="1" id="KW-0175">Coiled coil</keyword>
<dbReference type="RefSeq" id="WP_280006968.1">
    <property type="nucleotide sequence ID" value="NZ_JAOCEK010000002.1"/>
</dbReference>
<organism evidence="3 4">
    <name type="scientific">Comamonas thiooxydans</name>
    <dbReference type="NCBI Taxonomy" id="363952"/>
    <lineage>
        <taxon>Bacteria</taxon>
        <taxon>Pseudomonadati</taxon>
        <taxon>Pseudomonadota</taxon>
        <taxon>Betaproteobacteria</taxon>
        <taxon>Burkholderiales</taxon>
        <taxon>Comamonadaceae</taxon>
        <taxon>Comamonas</taxon>
    </lineage>
</organism>
<evidence type="ECO:0000313" key="4">
    <source>
        <dbReference type="Proteomes" id="UP001161065"/>
    </source>
</evidence>
<evidence type="ECO:0000256" key="2">
    <source>
        <dbReference type="SAM" id="MobiDB-lite"/>
    </source>
</evidence>
<evidence type="ECO:0000256" key="1">
    <source>
        <dbReference type="SAM" id="Coils"/>
    </source>
</evidence>
<comment type="caution">
    <text evidence="3">The sequence shown here is derived from an EMBL/GenBank/DDBJ whole genome shotgun (WGS) entry which is preliminary data.</text>
</comment>
<dbReference type="EMBL" id="JAOCEK010000002">
    <property type="protein sequence ID" value="MDH1333252.1"/>
    <property type="molecule type" value="Genomic_DNA"/>
</dbReference>
<name>A0AA42PXZ9_9BURK</name>
<protein>
    <submittedName>
        <fullName evidence="3">Uncharacterized protein</fullName>
    </submittedName>
</protein>
<dbReference type="AlphaFoldDB" id="A0AA42PXZ9"/>
<feature type="region of interest" description="Disordered" evidence="2">
    <location>
        <begin position="113"/>
        <end position="136"/>
    </location>
</feature>
<proteinExistence type="predicted"/>
<gene>
    <name evidence="3" type="ORF">N5D63_03720</name>
</gene>